<dbReference type="SUPFAM" id="SSF55729">
    <property type="entry name" value="Acyl-CoA N-acyltransferases (Nat)"/>
    <property type="match status" value="1"/>
</dbReference>
<keyword evidence="17" id="KW-1185">Reference proteome</keyword>
<keyword evidence="1" id="KW-0808">Transferase</keyword>
<feature type="domain" description="N-acetyltransferase" evidence="15">
    <location>
        <begin position="30"/>
        <end position="220"/>
    </location>
</feature>
<dbReference type="Pfam" id="PF00583">
    <property type="entry name" value="Acetyltransf_1"/>
    <property type="match status" value="1"/>
</dbReference>
<evidence type="ECO:0000256" key="10">
    <source>
        <dbReference type="ARBA" id="ARBA00051823"/>
    </source>
</evidence>
<comment type="similarity">
    <text evidence="4">Belongs to the acetyltransferase family. AANAT subfamily.</text>
</comment>
<proteinExistence type="inferred from homology"/>
<feature type="signal peptide" evidence="14">
    <location>
        <begin position="1"/>
        <end position="21"/>
    </location>
</feature>
<organism evidence="16 17">
    <name type="scientific">Megaselia scalaris</name>
    <name type="common">Humpbacked fly</name>
    <name type="synonym">Phora scalaris</name>
    <dbReference type="NCBI Taxonomy" id="36166"/>
    <lineage>
        <taxon>Eukaryota</taxon>
        <taxon>Metazoa</taxon>
        <taxon>Ecdysozoa</taxon>
        <taxon>Arthropoda</taxon>
        <taxon>Hexapoda</taxon>
        <taxon>Insecta</taxon>
        <taxon>Pterygota</taxon>
        <taxon>Neoptera</taxon>
        <taxon>Endopterygota</taxon>
        <taxon>Diptera</taxon>
        <taxon>Brachycera</taxon>
        <taxon>Muscomorpha</taxon>
        <taxon>Platypezoidea</taxon>
        <taxon>Phoridae</taxon>
        <taxon>Megaseliini</taxon>
        <taxon>Megaselia</taxon>
    </lineage>
</organism>
<dbReference type="CDD" id="cd04301">
    <property type="entry name" value="NAT_SF"/>
    <property type="match status" value="1"/>
</dbReference>
<dbReference type="HOGENOM" id="CLU_085834_2_0_1"/>
<comment type="catalytic activity">
    <reaction evidence="11">
        <text>serotonin + hexadecanoyl-CoA = N-hexadecanoyl-serotonin + CoA + H(+)</text>
        <dbReference type="Rhea" id="RHEA:51384"/>
        <dbReference type="ChEBI" id="CHEBI:15378"/>
        <dbReference type="ChEBI" id="CHEBI:57287"/>
        <dbReference type="ChEBI" id="CHEBI:57379"/>
        <dbReference type="ChEBI" id="CHEBI:134059"/>
        <dbReference type="ChEBI" id="CHEBI:350546"/>
    </reaction>
    <physiologicalReaction direction="left-to-right" evidence="11">
        <dbReference type="Rhea" id="RHEA:51385"/>
    </physiologicalReaction>
</comment>
<evidence type="ECO:0000313" key="17">
    <source>
        <dbReference type="Proteomes" id="UP000015102"/>
    </source>
</evidence>
<evidence type="ECO:0000256" key="6">
    <source>
        <dbReference type="ARBA" id="ARBA00050189"/>
    </source>
</evidence>
<evidence type="ECO:0000256" key="14">
    <source>
        <dbReference type="SAM" id="SignalP"/>
    </source>
</evidence>
<dbReference type="PANTHER" id="PTHR20905:SF1">
    <property type="entry name" value="AT07410P-RELATED"/>
    <property type="match status" value="1"/>
</dbReference>
<accession>T1GZ45</accession>
<sequence>MKRITFLILSIIKFLNNLTNTSVTYQCSTMEVRVATDKDYDKVLDFIRVHYYKEEPLTIGVEPKQQDQHDEEFNMSSISHGTSVVAVEGDQILGVFLAAPKYSDEAQHIKEEAEKYKMVKDFRNSYHVETQANVFERFGVDKAVHGHVLTVHNEARGKNVGGKLLEKVWEVTKEKGYKLFTSDCTSFYSARLMERMGMILVNEFPYKNYKDSNDNQVFNPPEIHKSIKTFAKVL</sequence>
<protein>
    <recommendedName>
        <fullName evidence="5">aralkylamine N-acetyltransferase</fullName>
        <ecNumber evidence="5">2.3.1.87</ecNumber>
    </recommendedName>
</protein>
<evidence type="ECO:0000256" key="13">
    <source>
        <dbReference type="ARBA" id="ARBA00052491"/>
    </source>
</evidence>
<dbReference type="FunFam" id="3.40.630.30:FF:000046">
    <property type="entry name" value="Dopamine N-acetyltransferase"/>
    <property type="match status" value="1"/>
</dbReference>
<dbReference type="EC" id="2.3.1.87" evidence="5"/>
<evidence type="ECO:0000256" key="11">
    <source>
        <dbReference type="ARBA" id="ARBA00052178"/>
    </source>
</evidence>
<evidence type="ECO:0000256" key="9">
    <source>
        <dbReference type="ARBA" id="ARBA00051711"/>
    </source>
</evidence>
<dbReference type="Gene3D" id="3.40.630.30">
    <property type="match status" value="1"/>
</dbReference>
<comment type="catalytic activity">
    <reaction evidence="9">
        <text>dopamine + acetyl-CoA = N-acetyldopamine + CoA + H(+)</text>
        <dbReference type="Rhea" id="RHEA:51388"/>
        <dbReference type="ChEBI" id="CHEBI:15378"/>
        <dbReference type="ChEBI" id="CHEBI:57287"/>
        <dbReference type="ChEBI" id="CHEBI:57288"/>
        <dbReference type="ChEBI" id="CHEBI:59905"/>
        <dbReference type="ChEBI" id="CHEBI:125678"/>
    </reaction>
    <physiologicalReaction direction="left-to-right" evidence="9">
        <dbReference type="Rhea" id="RHEA:51389"/>
    </physiologicalReaction>
</comment>
<comment type="catalytic activity">
    <reaction evidence="8">
        <text>serotonin + (5Z,8Z,11Z,14Z)-eicosatetraenoyl-CoA = N-[(5Z,8Z,11Z,14Z)-eicosatetraenoyl]-serotonin + CoA + H(+)</text>
        <dbReference type="Rhea" id="RHEA:51396"/>
        <dbReference type="ChEBI" id="CHEBI:15378"/>
        <dbReference type="ChEBI" id="CHEBI:57287"/>
        <dbReference type="ChEBI" id="CHEBI:57368"/>
        <dbReference type="ChEBI" id="CHEBI:132255"/>
        <dbReference type="ChEBI" id="CHEBI:350546"/>
    </reaction>
    <physiologicalReaction direction="left-to-right" evidence="8">
        <dbReference type="Rhea" id="RHEA:51397"/>
    </physiologicalReaction>
</comment>
<reference evidence="16" key="2">
    <citation type="submission" date="2015-06" db="UniProtKB">
        <authorList>
            <consortium name="EnsemblMetazoa"/>
        </authorList>
    </citation>
    <scope>IDENTIFICATION</scope>
</reference>
<evidence type="ECO:0000313" key="16">
    <source>
        <dbReference type="EnsemblMetazoa" id="MESCA009138-PA"/>
    </source>
</evidence>
<comment type="pathway">
    <text evidence="3">Aromatic compound metabolism; melatonin biosynthesis; melatonin from serotonin: step 1/2.</text>
</comment>
<comment type="catalytic activity">
    <reaction evidence="7">
        <text>serotonin + octadecanoyl-CoA = N-octadecanoyl-serotonin + CoA + H(+)</text>
        <dbReference type="Rhea" id="RHEA:51400"/>
        <dbReference type="ChEBI" id="CHEBI:15378"/>
        <dbReference type="ChEBI" id="CHEBI:57287"/>
        <dbReference type="ChEBI" id="CHEBI:57394"/>
        <dbReference type="ChEBI" id="CHEBI:134065"/>
        <dbReference type="ChEBI" id="CHEBI:350546"/>
    </reaction>
    <physiologicalReaction direction="left-to-right" evidence="7">
        <dbReference type="Rhea" id="RHEA:51401"/>
    </physiologicalReaction>
</comment>
<keyword evidence="14" id="KW-0732">Signal</keyword>
<evidence type="ECO:0000256" key="2">
    <source>
        <dbReference type="ARBA" id="ARBA00023315"/>
    </source>
</evidence>
<evidence type="ECO:0000259" key="15">
    <source>
        <dbReference type="PROSITE" id="PS51186"/>
    </source>
</evidence>
<keyword evidence="2" id="KW-0012">Acyltransferase</keyword>
<evidence type="ECO:0000256" key="1">
    <source>
        <dbReference type="ARBA" id="ARBA00022679"/>
    </source>
</evidence>
<dbReference type="InterPro" id="IPR016181">
    <property type="entry name" value="Acyl_CoA_acyltransferase"/>
</dbReference>
<comment type="catalytic activity">
    <reaction evidence="10">
        <text>serotonin + (9Z)-octadecenoyl-CoA = N-(9Z-octadecenoyl)-serotonin + CoA + H(+)</text>
        <dbReference type="Rhea" id="RHEA:51392"/>
        <dbReference type="ChEBI" id="CHEBI:15378"/>
        <dbReference type="ChEBI" id="CHEBI:57287"/>
        <dbReference type="ChEBI" id="CHEBI:57387"/>
        <dbReference type="ChEBI" id="CHEBI:134064"/>
        <dbReference type="ChEBI" id="CHEBI:350546"/>
    </reaction>
    <physiologicalReaction direction="left-to-right" evidence="10">
        <dbReference type="Rhea" id="RHEA:51393"/>
    </physiologicalReaction>
</comment>
<evidence type="ECO:0000256" key="5">
    <source>
        <dbReference type="ARBA" id="ARBA00039114"/>
    </source>
</evidence>
<dbReference type="AlphaFoldDB" id="T1GZ45"/>
<evidence type="ECO:0000256" key="7">
    <source>
        <dbReference type="ARBA" id="ARBA00050849"/>
    </source>
</evidence>
<dbReference type="EMBL" id="CAQQ02386251">
    <property type="status" value="NOT_ANNOTATED_CDS"/>
    <property type="molecule type" value="Genomic_DNA"/>
</dbReference>
<comment type="catalytic activity">
    <reaction evidence="6">
        <text>dopamine + (9Z)-octadecenoyl-CoA = N-(9Z-octadecanoyl)-dopamine + CoA + H(+)</text>
        <dbReference type="Rhea" id="RHEA:51380"/>
        <dbReference type="ChEBI" id="CHEBI:15378"/>
        <dbReference type="ChEBI" id="CHEBI:31883"/>
        <dbReference type="ChEBI" id="CHEBI:57287"/>
        <dbReference type="ChEBI" id="CHEBI:57387"/>
        <dbReference type="ChEBI" id="CHEBI:59905"/>
    </reaction>
    <physiologicalReaction direction="left-to-right" evidence="6">
        <dbReference type="Rhea" id="RHEA:51381"/>
    </physiologicalReaction>
</comment>
<feature type="chain" id="PRO_5004588610" description="aralkylamine N-acetyltransferase" evidence="14">
    <location>
        <begin position="22"/>
        <end position="234"/>
    </location>
</feature>
<dbReference type="STRING" id="36166.T1GZ45"/>
<dbReference type="PANTHER" id="PTHR20905">
    <property type="entry name" value="N-ACETYLTRANSFERASE-RELATED"/>
    <property type="match status" value="1"/>
</dbReference>
<evidence type="ECO:0000256" key="12">
    <source>
        <dbReference type="ARBA" id="ARBA00052335"/>
    </source>
</evidence>
<comment type="catalytic activity">
    <reaction evidence="13">
        <text>serotonin + acetyl-CoA = N-acetylserotonin + CoA + H(+)</text>
        <dbReference type="Rhea" id="RHEA:25217"/>
        <dbReference type="ChEBI" id="CHEBI:15378"/>
        <dbReference type="ChEBI" id="CHEBI:17697"/>
        <dbReference type="ChEBI" id="CHEBI:57287"/>
        <dbReference type="ChEBI" id="CHEBI:57288"/>
        <dbReference type="ChEBI" id="CHEBI:350546"/>
        <dbReference type="EC" id="2.3.1.87"/>
    </reaction>
    <physiologicalReaction direction="left-to-right" evidence="13">
        <dbReference type="Rhea" id="RHEA:25218"/>
    </physiologicalReaction>
</comment>
<evidence type="ECO:0000256" key="8">
    <source>
        <dbReference type="ARBA" id="ARBA00051284"/>
    </source>
</evidence>
<evidence type="ECO:0000256" key="3">
    <source>
        <dbReference type="ARBA" id="ARBA00037926"/>
    </source>
</evidence>
<evidence type="ECO:0000256" key="4">
    <source>
        <dbReference type="ARBA" id="ARBA00038182"/>
    </source>
</evidence>
<reference evidence="17" key="1">
    <citation type="submission" date="2013-02" db="EMBL/GenBank/DDBJ databases">
        <authorList>
            <person name="Hughes D."/>
        </authorList>
    </citation>
    <scope>NUCLEOTIDE SEQUENCE</scope>
    <source>
        <strain>Durham</strain>
        <strain evidence="17">NC isolate 2 -- Noor lab</strain>
    </source>
</reference>
<dbReference type="Proteomes" id="UP000015102">
    <property type="component" value="Unassembled WGS sequence"/>
</dbReference>
<dbReference type="PROSITE" id="PS51186">
    <property type="entry name" value="GNAT"/>
    <property type="match status" value="1"/>
</dbReference>
<comment type="catalytic activity">
    <reaction evidence="12">
        <text>dopamine + hexadecanoyl-CoA = N-hexadecanoyl-dopamine + CoA + H(+)</text>
        <dbReference type="Rhea" id="RHEA:51376"/>
        <dbReference type="ChEBI" id="CHEBI:15378"/>
        <dbReference type="ChEBI" id="CHEBI:57287"/>
        <dbReference type="ChEBI" id="CHEBI:57379"/>
        <dbReference type="ChEBI" id="CHEBI:59905"/>
        <dbReference type="ChEBI" id="CHEBI:134058"/>
    </reaction>
    <physiologicalReaction direction="left-to-right" evidence="12">
        <dbReference type="Rhea" id="RHEA:51377"/>
    </physiologicalReaction>
</comment>
<name>T1GZ45_MEGSC</name>
<dbReference type="InterPro" id="IPR000182">
    <property type="entry name" value="GNAT_dom"/>
</dbReference>
<dbReference type="OMA" id="PHESVQT"/>
<dbReference type="EnsemblMetazoa" id="MESCA009138-RA">
    <property type="protein sequence ID" value="MESCA009138-PA"/>
    <property type="gene ID" value="MESCA009138"/>
</dbReference>
<dbReference type="GO" id="GO:0004059">
    <property type="term" value="F:aralkylamine N-acetyltransferase activity"/>
    <property type="evidence" value="ECO:0007669"/>
    <property type="project" value="UniProtKB-EC"/>
</dbReference>